<accession>A0A1I8G3F0</accession>
<name>A0A1I8G3F0_9PLAT</name>
<protein>
    <submittedName>
        <fullName evidence="3 4">Secreted protein</fullName>
    </submittedName>
</protein>
<evidence type="ECO:0000256" key="1">
    <source>
        <dbReference type="SAM" id="SignalP"/>
    </source>
</evidence>
<proteinExistence type="predicted"/>
<evidence type="ECO:0000313" key="4">
    <source>
        <dbReference type="WBParaSite" id="maker-uti_cns_0004387-snap-gene-0.6-mRNA-1"/>
    </source>
</evidence>
<sequence length="98" mass="11164">MMTNRAEKCMFVIVLIFIGTALKSQQTLGVRIHATDKELMPAVEAWNSSVYLTFCSGQASVHFSPPQARWHQIRVQIRSKPGANLKPKYFRQSEVIRS</sequence>
<organism evidence="2 3">
    <name type="scientific">Macrostomum lignano</name>
    <dbReference type="NCBI Taxonomy" id="282301"/>
    <lineage>
        <taxon>Eukaryota</taxon>
        <taxon>Metazoa</taxon>
        <taxon>Spiralia</taxon>
        <taxon>Lophotrochozoa</taxon>
        <taxon>Platyhelminthes</taxon>
        <taxon>Rhabditophora</taxon>
        <taxon>Macrostomorpha</taxon>
        <taxon>Macrostomida</taxon>
        <taxon>Macrostomidae</taxon>
        <taxon>Macrostomum</taxon>
    </lineage>
</organism>
<dbReference type="WBParaSite" id="maker-uti_cns_0004387-snap-gene-0.6-mRNA-1">
    <property type="protein sequence ID" value="maker-uti_cns_0004387-snap-gene-0.6-mRNA-1"/>
    <property type="gene ID" value="maker-uti_cns_0004387-snap-gene-0.6"/>
</dbReference>
<dbReference type="WBParaSite" id="maker-uti_cns_0000665-snap-gene-0.2-mRNA-1">
    <property type="protein sequence ID" value="maker-uti_cns_0000665-snap-gene-0.2-mRNA-1"/>
    <property type="gene ID" value="maker-uti_cns_0000665-snap-gene-0.2"/>
</dbReference>
<keyword evidence="2" id="KW-1185">Reference proteome</keyword>
<feature type="chain" id="PRO_5009845602" evidence="1">
    <location>
        <begin position="30"/>
        <end position="98"/>
    </location>
</feature>
<dbReference type="Proteomes" id="UP000095280">
    <property type="component" value="Unplaced"/>
</dbReference>
<dbReference type="AlphaFoldDB" id="A0A1I8G3F0"/>
<keyword evidence="1" id="KW-0732">Signal</keyword>
<evidence type="ECO:0000313" key="2">
    <source>
        <dbReference type="Proteomes" id="UP000095280"/>
    </source>
</evidence>
<feature type="signal peptide" evidence="1">
    <location>
        <begin position="1"/>
        <end position="29"/>
    </location>
</feature>
<evidence type="ECO:0000313" key="3">
    <source>
        <dbReference type="WBParaSite" id="maker-uti_cns_0000665-snap-gene-0.2-mRNA-1"/>
    </source>
</evidence>
<reference evidence="3 4" key="1">
    <citation type="submission" date="2016-11" db="UniProtKB">
        <authorList>
            <consortium name="WormBaseParasite"/>
        </authorList>
    </citation>
    <scope>IDENTIFICATION</scope>
</reference>